<dbReference type="NCBIfam" id="TIGR00758">
    <property type="entry name" value="UDG_fam4"/>
    <property type="match status" value="1"/>
</dbReference>
<evidence type="ECO:0000313" key="14">
    <source>
        <dbReference type="EMBL" id="PIW14413.1"/>
    </source>
</evidence>
<dbReference type="Proteomes" id="UP000231019">
    <property type="component" value="Unassembled WGS sequence"/>
</dbReference>
<dbReference type="SMART" id="SM00987">
    <property type="entry name" value="UreE_C"/>
    <property type="match status" value="1"/>
</dbReference>
<proteinExistence type="inferred from homology"/>
<dbReference type="InterPro" id="IPR051536">
    <property type="entry name" value="UDG_Type-4/5"/>
</dbReference>
<dbReference type="GO" id="GO:0004844">
    <property type="term" value="F:uracil DNA N-glycosylase activity"/>
    <property type="evidence" value="ECO:0007669"/>
    <property type="project" value="UniProtKB-EC"/>
</dbReference>
<feature type="compositionally biased region" description="Polar residues" evidence="12">
    <location>
        <begin position="1"/>
        <end position="12"/>
    </location>
</feature>
<keyword evidence="5" id="KW-0004">4Fe-4S</keyword>
<dbReference type="InterPro" id="IPR036895">
    <property type="entry name" value="Uracil-DNA_glycosylase-like_sf"/>
</dbReference>
<feature type="region of interest" description="Disordered" evidence="12">
    <location>
        <begin position="1"/>
        <end position="25"/>
    </location>
</feature>
<dbReference type="SUPFAM" id="SSF52141">
    <property type="entry name" value="Uracil-DNA glycosylase-like"/>
    <property type="match status" value="1"/>
</dbReference>
<gene>
    <name evidence="14" type="ORF">COW36_21845</name>
</gene>
<feature type="domain" description="Uracil-DNA glycosylase-like" evidence="13">
    <location>
        <begin position="55"/>
        <end position="207"/>
    </location>
</feature>
<comment type="catalytic activity">
    <reaction evidence="1">
        <text>Hydrolyzes single-stranded DNA or mismatched double-stranded DNA and polynucleotides, releasing free uracil.</text>
        <dbReference type="EC" id="3.2.2.27"/>
    </reaction>
</comment>
<accession>A0A2M7FYJ2</accession>
<reference evidence="14 15" key="1">
    <citation type="submission" date="2017-09" db="EMBL/GenBank/DDBJ databases">
        <title>Depth-based differentiation of microbial function through sediment-hosted aquifers and enrichment of novel symbionts in the deep terrestrial subsurface.</title>
        <authorList>
            <person name="Probst A.J."/>
            <person name="Ladd B."/>
            <person name="Jarett J.K."/>
            <person name="Geller-Mcgrath D.E."/>
            <person name="Sieber C.M."/>
            <person name="Emerson J.B."/>
            <person name="Anantharaman K."/>
            <person name="Thomas B.C."/>
            <person name="Malmstrom R."/>
            <person name="Stieglmeier M."/>
            <person name="Klingl A."/>
            <person name="Woyke T."/>
            <person name="Ryan C.M."/>
            <person name="Banfield J.F."/>
        </authorList>
    </citation>
    <scope>NUCLEOTIDE SEQUENCE [LARGE SCALE GENOMIC DNA]</scope>
    <source>
        <strain evidence="14">CG17_big_fil_post_rev_8_21_14_2_50_48_46</strain>
    </source>
</reference>
<evidence type="ECO:0000256" key="4">
    <source>
        <dbReference type="ARBA" id="ARBA00019403"/>
    </source>
</evidence>
<evidence type="ECO:0000256" key="7">
    <source>
        <dbReference type="ARBA" id="ARBA00022763"/>
    </source>
</evidence>
<dbReference type="EMBL" id="PFFQ01000060">
    <property type="protein sequence ID" value="PIW14413.1"/>
    <property type="molecule type" value="Genomic_DNA"/>
</dbReference>
<evidence type="ECO:0000256" key="12">
    <source>
        <dbReference type="SAM" id="MobiDB-lite"/>
    </source>
</evidence>
<keyword evidence="8" id="KW-0378">Hydrolase</keyword>
<protein>
    <recommendedName>
        <fullName evidence="4">Type-4 uracil-DNA glycosylase</fullName>
        <ecNumber evidence="3">3.2.2.27</ecNumber>
    </recommendedName>
</protein>
<comment type="caution">
    <text evidence="14">The sequence shown here is derived from an EMBL/GenBank/DDBJ whole genome shotgun (WGS) entry which is preliminary data.</text>
</comment>
<organism evidence="14 15">
    <name type="scientific">bacterium (Candidatus Blackallbacteria) CG17_big_fil_post_rev_8_21_14_2_50_48_46</name>
    <dbReference type="NCBI Taxonomy" id="2014261"/>
    <lineage>
        <taxon>Bacteria</taxon>
        <taxon>Candidatus Blackallbacteria</taxon>
    </lineage>
</organism>
<evidence type="ECO:0000256" key="5">
    <source>
        <dbReference type="ARBA" id="ARBA00022485"/>
    </source>
</evidence>
<comment type="similarity">
    <text evidence="2">Belongs to the uracil-DNA glycosylase (UDG) superfamily. Type 4 (UDGa) family.</text>
</comment>
<dbReference type="GO" id="GO:0051539">
    <property type="term" value="F:4 iron, 4 sulfur cluster binding"/>
    <property type="evidence" value="ECO:0007669"/>
    <property type="project" value="UniProtKB-KW"/>
</dbReference>
<dbReference type="SMART" id="SM00986">
    <property type="entry name" value="UDG"/>
    <property type="match status" value="1"/>
</dbReference>
<dbReference type="CDD" id="cd10030">
    <property type="entry name" value="UDG-F4_TTUDGA_SPO1dp_like"/>
    <property type="match status" value="1"/>
</dbReference>
<dbReference type="PANTHER" id="PTHR33693">
    <property type="entry name" value="TYPE-5 URACIL-DNA GLYCOSYLASE"/>
    <property type="match status" value="1"/>
</dbReference>
<evidence type="ECO:0000256" key="3">
    <source>
        <dbReference type="ARBA" id="ARBA00012030"/>
    </source>
</evidence>
<sequence>MSHQNSFSNQNPDSDRAHFSAPKQSEKEQALQVLAQACSQCQKCGLYKGRTFSVFSDGNPAAHLMVIGEGPGQHEDETGVPFVGKAGQLLTKMLASVGFDRQQDTYIANVVKCRPPQNRTPTQQEMQTCLPFLEQQIQLVQPQIIILTGATALKGLFGENQSISRARGKWIFWNAIWCMPTFHPAYLLRNDSRQKGSPKWLAWQDLKEIKRKYLELNPSLPPEN</sequence>
<dbReference type="AlphaFoldDB" id="A0A2M7FYJ2"/>
<keyword evidence="6" id="KW-0479">Metal-binding</keyword>
<keyword evidence="9" id="KW-0408">Iron</keyword>
<dbReference type="InterPro" id="IPR005122">
    <property type="entry name" value="Uracil-DNA_glycosylase-like"/>
</dbReference>
<evidence type="ECO:0000256" key="10">
    <source>
        <dbReference type="ARBA" id="ARBA00023014"/>
    </source>
</evidence>
<evidence type="ECO:0000256" key="8">
    <source>
        <dbReference type="ARBA" id="ARBA00022801"/>
    </source>
</evidence>
<evidence type="ECO:0000313" key="15">
    <source>
        <dbReference type="Proteomes" id="UP000231019"/>
    </source>
</evidence>
<keyword evidence="11" id="KW-0234">DNA repair</keyword>
<dbReference type="Gene3D" id="3.40.470.10">
    <property type="entry name" value="Uracil-DNA glycosylase-like domain"/>
    <property type="match status" value="1"/>
</dbReference>
<evidence type="ECO:0000256" key="1">
    <source>
        <dbReference type="ARBA" id="ARBA00001400"/>
    </source>
</evidence>
<evidence type="ECO:0000256" key="6">
    <source>
        <dbReference type="ARBA" id="ARBA00022723"/>
    </source>
</evidence>
<keyword evidence="10" id="KW-0411">Iron-sulfur</keyword>
<evidence type="ECO:0000259" key="13">
    <source>
        <dbReference type="SMART" id="SM00986"/>
    </source>
</evidence>
<dbReference type="InterPro" id="IPR005273">
    <property type="entry name" value="Ura-DNA_glyco_family4"/>
</dbReference>
<dbReference type="Pfam" id="PF03167">
    <property type="entry name" value="UDG"/>
    <property type="match status" value="1"/>
</dbReference>
<dbReference type="GO" id="GO:0046872">
    <property type="term" value="F:metal ion binding"/>
    <property type="evidence" value="ECO:0007669"/>
    <property type="project" value="UniProtKB-KW"/>
</dbReference>
<keyword evidence="7" id="KW-0227">DNA damage</keyword>
<evidence type="ECO:0000256" key="11">
    <source>
        <dbReference type="ARBA" id="ARBA00023204"/>
    </source>
</evidence>
<evidence type="ECO:0000256" key="9">
    <source>
        <dbReference type="ARBA" id="ARBA00023004"/>
    </source>
</evidence>
<feature type="compositionally biased region" description="Basic and acidic residues" evidence="12">
    <location>
        <begin position="13"/>
        <end position="25"/>
    </location>
</feature>
<dbReference type="EC" id="3.2.2.27" evidence="3"/>
<name>A0A2M7FYJ2_9BACT</name>
<evidence type="ECO:0000256" key="2">
    <source>
        <dbReference type="ARBA" id="ARBA00006521"/>
    </source>
</evidence>
<dbReference type="PANTHER" id="PTHR33693:SF1">
    <property type="entry name" value="TYPE-4 URACIL-DNA GLYCOSYLASE"/>
    <property type="match status" value="1"/>
</dbReference>
<dbReference type="GO" id="GO:0006281">
    <property type="term" value="P:DNA repair"/>
    <property type="evidence" value="ECO:0007669"/>
    <property type="project" value="UniProtKB-KW"/>
</dbReference>